<evidence type="ECO:0000313" key="3">
    <source>
        <dbReference type="Proteomes" id="UP001642484"/>
    </source>
</evidence>
<dbReference type="Proteomes" id="UP001642484">
    <property type="component" value="Unassembled WGS sequence"/>
</dbReference>
<organism evidence="2 3">
    <name type="scientific">Durusdinium trenchii</name>
    <dbReference type="NCBI Taxonomy" id="1381693"/>
    <lineage>
        <taxon>Eukaryota</taxon>
        <taxon>Sar</taxon>
        <taxon>Alveolata</taxon>
        <taxon>Dinophyceae</taxon>
        <taxon>Suessiales</taxon>
        <taxon>Symbiodiniaceae</taxon>
        <taxon>Durusdinium</taxon>
    </lineage>
</organism>
<evidence type="ECO:0000256" key="1">
    <source>
        <dbReference type="SAM" id="SignalP"/>
    </source>
</evidence>
<feature type="signal peptide" evidence="1">
    <location>
        <begin position="1"/>
        <end position="23"/>
    </location>
</feature>
<gene>
    <name evidence="2" type="ORF">CCMP2556_LOCUS41208</name>
</gene>
<name>A0ABP0Q953_9DINO</name>
<sequence length="152" mass="17045">MRAGCRPALWNCLFLSGPCWVPSTFQVSVVDRTFTASRHPAKIIPSLVTQSSAHLVCDHNTPEVVPLSLPGLIVDDQSCQEGPMVEPQSSWHAVSPARAWPSPPNRLTHEEHVRKLEEYLRDLQDMPELLSATIELKQEVSNIMAQLRERSL</sequence>
<feature type="chain" id="PRO_5045281241" evidence="1">
    <location>
        <begin position="24"/>
        <end position="152"/>
    </location>
</feature>
<keyword evidence="3" id="KW-1185">Reference proteome</keyword>
<accession>A0ABP0Q953</accession>
<comment type="caution">
    <text evidence="2">The sequence shown here is derived from an EMBL/GenBank/DDBJ whole genome shotgun (WGS) entry which is preliminary data.</text>
</comment>
<reference evidence="2 3" key="1">
    <citation type="submission" date="2024-02" db="EMBL/GenBank/DDBJ databases">
        <authorList>
            <person name="Chen Y."/>
            <person name="Shah S."/>
            <person name="Dougan E. K."/>
            <person name="Thang M."/>
            <person name="Chan C."/>
        </authorList>
    </citation>
    <scope>NUCLEOTIDE SEQUENCE [LARGE SCALE GENOMIC DNA]</scope>
</reference>
<protein>
    <submittedName>
        <fullName evidence="2">Uncharacterized protein</fullName>
    </submittedName>
</protein>
<dbReference type="EMBL" id="CAXAMN010024239">
    <property type="protein sequence ID" value="CAK9084777.1"/>
    <property type="molecule type" value="Genomic_DNA"/>
</dbReference>
<keyword evidence="1" id="KW-0732">Signal</keyword>
<proteinExistence type="predicted"/>
<evidence type="ECO:0000313" key="2">
    <source>
        <dbReference type="EMBL" id="CAK9084777.1"/>
    </source>
</evidence>